<dbReference type="Proteomes" id="UP000677228">
    <property type="component" value="Unassembled WGS sequence"/>
</dbReference>
<reference evidence="2" key="1">
    <citation type="submission" date="2021-02" db="EMBL/GenBank/DDBJ databases">
        <authorList>
            <person name="Nowell W R."/>
        </authorList>
    </citation>
    <scope>NUCLEOTIDE SEQUENCE</scope>
</reference>
<protein>
    <recommendedName>
        <fullName evidence="6">DUF2891 domain-containing protein</fullName>
    </recommendedName>
</protein>
<dbReference type="InterPro" id="IPR021365">
    <property type="entry name" value="DUF2891"/>
</dbReference>
<dbReference type="OrthoDB" id="9990625at2759"/>
<dbReference type="AlphaFoldDB" id="A0A814SI60"/>
<dbReference type="Proteomes" id="UP000681722">
    <property type="component" value="Unassembled WGS sequence"/>
</dbReference>
<evidence type="ECO:0008006" key="6">
    <source>
        <dbReference type="Google" id="ProtNLM"/>
    </source>
</evidence>
<dbReference type="EMBL" id="CAJOBC010006796">
    <property type="protein sequence ID" value="CAF3911283.1"/>
    <property type="molecule type" value="Genomic_DNA"/>
</dbReference>
<accession>A0A814SI60</accession>
<proteinExistence type="predicted"/>
<name>A0A814SI60_9BILA</name>
<organism evidence="2 5">
    <name type="scientific">Didymodactylos carnosus</name>
    <dbReference type="NCBI Taxonomy" id="1234261"/>
    <lineage>
        <taxon>Eukaryota</taxon>
        <taxon>Metazoa</taxon>
        <taxon>Spiralia</taxon>
        <taxon>Gnathifera</taxon>
        <taxon>Rotifera</taxon>
        <taxon>Eurotatoria</taxon>
        <taxon>Bdelloidea</taxon>
        <taxon>Philodinida</taxon>
        <taxon>Philodinidae</taxon>
        <taxon>Didymodactylos</taxon>
    </lineage>
</organism>
<dbReference type="Pfam" id="PF11199">
    <property type="entry name" value="DUF2891"/>
    <property type="match status" value="1"/>
</dbReference>
<evidence type="ECO:0000313" key="2">
    <source>
        <dbReference type="EMBL" id="CAF1147678.1"/>
    </source>
</evidence>
<keyword evidence="5" id="KW-1185">Reference proteome</keyword>
<dbReference type="Proteomes" id="UP000663829">
    <property type="component" value="Unassembled WGS sequence"/>
</dbReference>
<dbReference type="EMBL" id="CAJOBA010005762">
    <property type="protein sequence ID" value="CAF3753940.1"/>
    <property type="molecule type" value="Genomic_DNA"/>
</dbReference>
<evidence type="ECO:0000313" key="4">
    <source>
        <dbReference type="EMBL" id="CAF3911283.1"/>
    </source>
</evidence>
<evidence type="ECO:0000313" key="5">
    <source>
        <dbReference type="Proteomes" id="UP000663829"/>
    </source>
</evidence>
<evidence type="ECO:0000313" key="1">
    <source>
        <dbReference type="EMBL" id="CAF0983398.1"/>
    </source>
</evidence>
<dbReference type="EMBL" id="CAJNOQ010006796">
    <property type="protein sequence ID" value="CAF1147678.1"/>
    <property type="molecule type" value="Genomic_DNA"/>
</dbReference>
<dbReference type="Proteomes" id="UP000682733">
    <property type="component" value="Unassembled WGS sequence"/>
</dbReference>
<comment type="caution">
    <text evidence="2">The sequence shown here is derived from an EMBL/GenBank/DDBJ whole genome shotgun (WGS) entry which is preliminary data.</text>
</comment>
<evidence type="ECO:0000313" key="3">
    <source>
        <dbReference type="EMBL" id="CAF3753940.1"/>
    </source>
</evidence>
<gene>
    <name evidence="2" type="ORF">GPM918_LOCUS21016</name>
    <name evidence="1" type="ORF">OVA965_LOCUS13702</name>
    <name evidence="4" type="ORF">SRO942_LOCUS21013</name>
    <name evidence="3" type="ORF">TMI583_LOCUS13709</name>
</gene>
<sequence>MTEHHRDNVALIKRFGELALKCVHQEYPNKVSGHILNSDADAMPPRELTPAFYGCFDWHSSVHGHWLLARIARTITDSDTEDLVQRAKQALTKSLTAANLQAETKYISGLPAFERPYGLAWLLQLVAELKEWEIENPDAREWVTNLQPLETLVVQRLQDWLSKLSYPIRSGEHSQTAFAFGLLLDYSRTVNNSAFRLLLESKSKQFYFQDKNCPVTYEPSGEDFLSPCLAEADVLRRILSPQDYVAWFDEFLPGDSLSHLKPAHISDPSDPKGIHLAGLNLSRAWMLNGITSHLPKNYPRLKQIQQLADSNQQVGLLAIDDEQYVGGHWLGSFAVYLLTKRGLDN</sequence>
<dbReference type="EMBL" id="CAJNOK010005754">
    <property type="protein sequence ID" value="CAF0983398.1"/>
    <property type="molecule type" value="Genomic_DNA"/>
</dbReference>